<protein>
    <submittedName>
        <fullName evidence="1">Uncharacterized protein</fullName>
    </submittedName>
</protein>
<evidence type="ECO:0000313" key="1">
    <source>
        <dbReference type="EMBL" id="JAP89746.1"/>
    </source>
</evidence>
<organism evidence="1">
    <name type="scientific">Trepomonas sp. PC1</name>
    <dbReference type="NCBI Taxonomy" id="1076344"/>
    <lineage>
        <taxon>Eukaryota</taxon>
        <taxon>Metamonada</taxon>
        <taxon>Diplomonadida</taxon>
        <taxon>Hexamitidae</taxon>
        <taxon>Hexamitinae</taxon>
        <taxon>Trepomonas</taxon>
    </lineage>
</organism>
<dbReference type="AlphaFoldDB" id="A0A146K1Z8"/>
<proteinExistence type="predicted"/>
<feature type="non-terminal residue" evidence="1">
    <location>
        <position position="492"/>
    </location>
</feature>
<dbReference type="EMBL" id="GDID01006860">
    <property type="protein sequence ID" value="JAP89746.1"/>
    <property type="molecule type" value="Transcribed_RNA"/>
</dbReference>
<reference evidence="1" key="1">
    <citation type="submission" date="2015-07" db="EMBL/GenBank/DDBJ databases">
        <title>Adaptation to a free-living lifestyle via gene acquisitions in the diplomonad Trepomonas sp. PC1.</title>
        <authorList>
            <person name="Xu F."/>
            <person name="Jerlstrom-Hultqvist J."/>
            <person name="Kolisko M."/>
            <person name="Simpson A.G.B."/>
            <person name="Roger A.J."/>
            <person name="Svard S.G."/>
            <person name="Andersson J.O."/>
        </authorList>
    </citation>
    <scope>NUCLEOTIDE SEQUENCE</scope>
    <source>
        <strain evidence="1">PC1</strain>
    </source>
</reference>
<gene>
    <name evidence="1" type="ORF">TPC1_30759</name>
</gene>
<feature type="non-terminal residue" evidence="1">
    <location>
        <position position="1"/>
    </location>
</feature>
<accession>A0A146K1Z8</accession>
<sequence>NKLNETTKMNQIQNITQTKHNAQPLRLNPTCTQQMGQHNGGTVLQHHKKPTQGYYNSTKANDHPISNFVPSVYLALGSQTDKLKQKHCDLQNKIKTLKANVLTLKSKLAQKMAVFRQISQKYHKSAQIKAEIEDLTVTFNAPLPKLFQGHSSNSKFEKLKQLINSQTNQRALATAAYLAKGEVIQCWCSAGGIGEVEQNPRLFMEEVLQNDPKDYKVSMPLHCTILIYKQFLENPDKLSHQFKIAMNQLTFKKQIATKLRPLKAVQPENQDQVQKTQLQAKSNQNDQLAQPLEDQINLTQQAKSIVQPAIQLKLDLKSPKAEPKVEKIKFCRSNSVIFDNLMVKNEKLAFDSKSVYNSSQAQQMLKNLKTELQSQNCDPRFILQTMNDYTLKAKEFFIQLLQKQIGEEFDPTVQQYQKSIANYFISKWSAEFAHQQIKEFLKQNETEKCFENRGFVRKAQTKTEIYLKSSDGIDKYALIAAIFAAIEGFKKG</sequence>
<name>A0A146K1Z8_9EUKA</name>